<proteinExistence type="predicted"/>
<feature type="non-terminal residue" evidence="1">
    <location>
        <position position="1"/>
    </location>
</feature>
<dbReference type="EMBL" id="CM024795">
    <property type="protein sequence ID" value="KAG8001520.1"/>
    <property type="molecule type" value="Genomic_DNA"/>
</dbReference>
<sequence length="1485" mass="161567">RGGGRERRGSLVKSVSLASLAPPTTVEALHTAGARALSNRASATEPRQQSSTATACRVSPMELPLGGPALRHYTQSRPRPHRQKLNYRPSRPQETIIESENEVLEFMGRVDEGVEEFFTKRVLPTETLKKQDEESITVHEVAPASSVPCPPPTKTLRRKLGDFFTLKKRRGLKSETCQEGRPKKASIADFIRPLREVARAEKEKDKDRVKERDKENEKEKAKEPPSAVTGESAVQETPVSGAPPLRGEAVPPRRALREGKSQSLILLSGSAAAGTTNARNTAKNQEGEMKKAESEGTIIDSKPEPPPTFTKPRTMSASSDTRHQIRPSVSAHEAAGKPALLPKPVLKPGLPLTTSGRNTPENELAQIQEGETNTPMKMSPTAAPSTHAAPALTATTTPTALTISNSVPDSTDFTISPSSTVPPSDTDICTDSVNATEAATTPTNVTELDNKPSVLKANADTAELPTLPILTSTTTPTEPSTAVTAPPTSSESITPSLSVTSSSTTITTPSITTPETVSTPNNESPASTTSTNLSTKSTFPEPNCILSVDATPAAGAGDAATSVTTTTSFPSANISDMSATTSSVTEANDDSTPVSSASSVSLVSSVTKTASAPPNSTDPITPDTAITSSSSLVSSALPPATSTSSTTSPGSTDHMDPSSASTITHPTTPSPADISAPSTSSSETNPTDTTTTTSSLNRADTTSTPSSATATAISFPLLTDSDQPYTDNISTTISDLPTTDISSATTHHLTSPAPSNDSAGQDNDLQASPEERSGVEPAADKEHEVVQKSEKAEMDENKKFADGGKESENEKDKPALVNSEVIRKEMQEESVKPEEDAVKTEVEKAEPASGKDCELSRGGLGLVVHSLEMSVVPPSRSSAGWPRGGAVQFGNKYMSGPAKPLTLERTINLYPLTNYTFGTKEPLYEKDSSVAARFQRMREEFDKMGMRRTVEGVLIVHEHRLPHVLLLQLGTTFFKLPGGELSPGEDEVEGLKRLMTEILGRQDGVKQDWVIDDCIGNWWRPNFEPPQYPYIPAHITKPKEHKKLFLVQLQEKGDLELDCNPFPHCIIRNFLGSDAFVESLQRELLGLNFHEKSNDLYKFKQSDDLKKRTEPHIAGLRAALFGHFRSWLGEVLGVELEPTVDISCARYEYTVKSIVPSSNTLVLFEVSPVSFHQVSEVLTEDKSRLSLGGWFHGPSLERPPRYVEALIPRSPHLPRDETLLLEWVNPVYLDISYQEQIQEEFEDSSEIQLKDFLKEEKFREVSDALQLTQIQWTKRGPPNKRCYEVASLDTLPPCVSACWELLRSEAFFLLLSNFTGLRLHYLCPADDDDDDNEDKDEGKEKEKKEEGQEDVQDRGATGSSTEAQSADTSREKELSTPVCCGELRRWCHGGYTLLHDAEAARAEYALDLVLPFCGADWQSEFGGFTCYVANEEDEELLTVYPEDNFLALVYRDKETLKFVKHINHKSSSDSATCRALYDFSFVYYE</sequence>
<evidence type="ECO:0000313" key="2">
    <source>
        <dbReference type="Proteomes" id="UP000805704"/>
    </source>
</evidence>
<keyword evidence="2" id="KW-1185">Reference proteome</keyword>
<reference evidence="1" key="1">
    <citation type="submission" date="2020-04" db="EMBL/GenBank/DDBJ databases">
        <title>A chromosome-scale assembly and high-density genetic map of the yellow drum (Nibea albiflora) genome.</title>
        <authorList>
            <person name="Xu D."/>
            <person name="Zhang W."/>
            <person name="Chen R."/>
            <person name="Tan P."/>
            <person name="Wang L."/>
            <person name="Song H."/>
            <person name="Tian L."/>
            <person name="Zhu Q."/>
            <person name="Wang B."/>
        </authorList>
    </citation>
    <scope>NUCLEOTIDE SEQUENCE</scope>
    <source>
        <strain evidence="1">ZJHYS-2018</strain>
    </source>
</reference>
<accession>A0ACB7EH07</accession>
<dbReference type="Proteomes" id="UP000805704">
    <property type="component" value="Chromosome 7"/>
</dbReference>
<evidence type="ECO:0000313" key="1">
    <source>
        <dbReference type="EMBL" id="KAG8001520.1"/>
    </source>
</evidence>
<comment type="caution">
    <text evidence="1">The sequence shown here is derived from an EMBL/GenBank/DDBJ whole genome shotgun (WGS) entry which is preliminary data.</text>
</comment>
<organism evidence="1 2">
    <name type="scientific">Nibea albiflora</name>
    <name type="common">Yellow drum</name>
    <name type="synonym">Corvina albiflora</name>
    <dbReference type="NCBI Taxonomy" id="240163"/>
    <lineage>
        <taxon>Eukaryota</taxon>
        <taxon>Metazoa</taxon>
        <taxon>Chordata</taxon>
        <taxon>Craniata</taxon>
        <taxon>Vertebrata</taxon>
        <taxon>Euteleostomi</taxon>
        <taxon>Actinopterygii</taxon>
        <taxon>Neopterygii</taxon>
        <taxon>Teleostei</taxon>
        <taxon>Neoteleostei</taxon>
        <taxon>Acanthomorphata</taxon>
        <taxon>Eupercaria</taxon>
        <taxon>Sciaenidae</taxon>
        <taxon>Nibea</taxon>
    </lineage>
</organism>
<name>A0ACB7EH07_NIBAL</name>
<protein>
    <submittedName>
        <fullName evidence="1">Prolyl 3-hydroxylase OGFOD1</fullName>
    </submittedName>
</protein>
<gene>
    <name evidence="1" type="primary">OGFOD1</name>
    <name evidence="1" type="ORF">GBF38_007214</name>
</gene>